<dbReference type="Proteomes" id="UP000257451">
    <property type="component" value="Unassembled WGS sequence"/>
</dbReference>
<sequence precursor="true">MPNKAAIATDTSSAPAASTVVVAPAAAALTASIDEPMRAKSEAAVATTSGATLTNDIKTSVISDEASR</sequence>
<evidence type="ECO:0000313" key="2">
    <source>
        <dbReference type="Proteomes" id="UP000257451"/>
    </source>
</evidence>
<proteinExistence type="predicted"/>
<name>A0A3E2MZC8_MYCMR</name>
<dbReference type="AlphaFoldDB" id="A0A3E2MZC8"/>
<dbReference type="EMBL" id="PEDF01000037">
    <property type="protein sequence ID" value="RFZ44919.1"/>
    <property type="molecule type" value="Genomic_DNA"/>
</dbReference>
<reference evidence="1 2" key="1">
    <citation type="journal article" date="2018" name="Sci. Rep.">
        <title>Extensive genomic diversity among Mycobacterium marinum strains revealed by whole genome sequencing.</title>
        <authorList>
            <person name="Das S."/>
            <person name="Pettersson B.M."/>
            <person name="Behra P.R."/>
            <person name="Mallick A."/>
            <person name="Cheramie M."/>
            <person name="Ramesh M."/>
            <person name="Shirreff L."/>
            <person name="DuCote T."/>
            <person name="Dasgupta S."/>
            <person name="Ennis D.G."/>
            <person name="Kirsebom L.A."/>
        </authorList>
    </citation>
    <scope>NUCLEOTIDE SEQUENCE [LARGE SCALE GENOMIC DNA]</scope>
    <source>
        <strain evidence="1 2">Davis1</strain>
    </source>
</reference>
<accession>A0A3E2MZC8</accession>
<comment type="caution">
    <text evidence="1">The sequence shown here is derived from an EMBL/GenBank/DDBJ whole genome shotgun (WGS) entry which is preliminary data.</text>
</comment>
<evidence type="ECO:0000313" key="1">
    <source>
        <dbReference type="EMBL" id="RFZ44919.1"/>
    </source>
</evidence>
<gene>
    <name evidence="1" type="ORF">DAVIS_01447</name>
</gene>
<protein>
    <submittedName>
        <fullName evidence="1">Uncharacterized protein</fullName>
    </submittedName>
</protein>
<organism evidence="1 2">
    <name type="scientific">Mycobacterium marinum</name>
    <dbReference type="NCBI Taxonomy" id="1781"/>
    <lineage>
        <taxon>Bacteria</taxon>
        <taxon>Bacillati</taxon>
        <taxon>Actinomycetota</taxon>
        <taxon>Actinomycetes</taxon>
        <taxon>Mycobacteriales</taxon>
        <taxon>Mycobacteriaceae</taxon>
        <taxon>Mycobacterium</taxon>
        <taxon>Mycobacterium ulcerans group</taxon>
    </lineage>
</organism>